<dbReference type="Gene3D" id="1.20.58.1690">
    <property type="match status" value="1"/>
</dbReference>
<reference evidence="4" key="2">
    <citation type="submission" date="2021-04" db="EMBL/GenBank/DDBJ databases">
        <authorList>
            <person name="Gilroy R."/>
        </authorList>
    </citation>
    <scope>NUCLEOTIDE SEQUENCE</scope>
    <source>
        <strain evidence="4">ChiSxjej1B13-11762</strain>
    </source>
</reference>
<comment type="caution">
    <text evidence="4">The sequence shown here is derived from an EMBL/GenBank/DDBJ whole genome shotgun (WGS) entry which is preliminary data.</text>
</comment>
<dbReference type="AlphaFoldDB" id="A0A9D1R9D2"/>
<dbReference type="SMART" id="SM01324">
    <property type="entry name" value="YARHG"/>
    <property type="match status" value="1"/>
</dbReference>
<dbReference type="InterPro" id="IPR025582">
    <property type="entry name" value="YARHG_dom"/>
</dbReference>
<name>A0A9D1R9D2_9FIRM</name>
<proteinExistence type="predicted"/>
<dbReference type="Proteomes" id="UP000824263">
    <property type="component" value="Unassembled WGS sequence"/>
</dbReference>
<dbReference type="InterPro" id="IPR038434">
    <property type="entry name" value="YARHG_sf"/>
</dbReference>
<feature type="region of interest" description="Disordered" evidence="1">
    <location>
        <begin position="44"/>
        <end position="94"/>
    </location>
</feature>
<feature type="domain" description="YARHG" evidence="3">
    <location>
        <begin position="94"/>
        <end position="180"/>
    </location>
</feature>
<dbReference type="EMBL" id="DXGF01000053">
    <property type="protein sequence ID" value="HIW83270.1"/>
    <property type="molecule type" value="Genomic_DNA"/>
</dbReference>
<gene>
    <name evidence="4" type="ORF">H9873_02980</name>
</gene>
<dbReference type="Pfam" id="PF13308">
    <property type="entry name" value="YARHG"/>
    <property type="match status" value="1"/>
</dbReference>
<evidence type="ECO:0000256" key="2">
    <source>
        <dbReference type="SAM" id="Phobius"/>
    </source>
</evidence>
<feature type="compositionally biased region" description="Polar residues" evidence="1">
    <location>
        <begin position="75"/>
        <end position="84"/>
    </location>
</feature>
<keyword evidence="2" id="KW-0472">Membrane</keyword>
<evidence type="ECO:0000313" key="4">
    <source>
        <dbReference type="EMBL" id="HIW83270.1"/>
    </source>
</evidence>
<evidence type="ECO:0000313" key="5">
    <source>
        <dbReference type="Proteomes" id="UP000824263"/>
    </source>
</evidence>
<keyword evidence="2" id="KW-1133">Transmembrane helix</keyword>
<keyword evidence="2" id="KW-0812">Transmembrane</keyword>
<organism evidence="4 5">
    <name type="scientific">Candidatus Dorea gallistercoris</name>
    <dbReference type="NCBI Taxonomy" id="2838542"/>
    <lineage>
        <taxon>Bacteria</taxon>
        <taxon>Bacillati</taxon>
        <taxon>Bacillota</taxon>
        <taxon>Clostridia</taxon>
        <taxon>Lachnospirales</taxon>
        <taxon>Lachnospiraceae</taxon>
        <taxon>Dorea</taxon>
    </lineage>
</organism>
<sequence>MKKKKGSIVPVILLAVLIIAVAAGFAGWFLYNYLEDRKGQETADRIREEISGEEEDSKEDGQDQTGTDDGETTGSTDRSQSSPQDPADGTGVSQDYIFPDSASRYLTDVDVVGMSIQEINYGKNEIYARHGRKFKSQELTDYFSSKSWYQGLYEPDDFDANYTYLLNEYEKRNAEFLNEKEHQLDSQGYITDAD</sequence>
<protein>
    <submittedName>
        <fullName evidence="4">YARHG domain-containing protein</fullName>
    </submittedName>
</protein>
<evidence type="ECO:0000259" key="3">
    <source>
        <dbReference type="SMART" id="SM01324"/>
    </source>
</evidence>
<feature type="transmembrane region" description="Helical" evidence="2">
    <location>
        <begin position="7"/>
        <end position="31"/>
    </location>
</feature>
<reference evidence="4" key="1">
    <citation type="journal article" date="2021" name="PeerJ">
        <title>Extensive microbial diversity within the chicken gut microbiome revealed by metagenomics and culture.</title>
        <authorList>
            <person name="Gilroy R."/>
            <person name="Ravi A."/>
            <person name="Getino M."/>
            <person name="Pursley I."/>
            <person name="Horton D.L."/>
            <person name="Alikhan N.F."/>
            <person name="Baker D."/>
            <person name="Gharbi K."/>
            <person name="Hall N."/>
            <person name="Watson M."/>
            <person name="Adriaenssens E.M."/>
            <person name="Foster-Nyarko E."/>
            <person name="Jarju S."/>
            <person name="Secka A."/>
            <person name="Antonio M."/>
            <person name="Oren A."/>
            <person name="Chaudhuri R.R."/>
            <person name="La Ragione R."/>
            <person name="Hildebrand F."/>
            <person name="Pallen M.J."/>
        </authorList>
    </citation>
    <scope>NUCLEOTIDE SEQUENCE</scope>
    <source>
        <strain evidence="4">ChiSxjej1B13-11762</strain>
    </source>
</reference>
<accession>A0A9D1R9D2</accession>
<evidence type="ECO:0000256" key="1">
    <source>
        <dbReference type="SAM" id="MobiDB-lite"/>
    </source>
</evidence>